<dbReference type="Pfam" id="PF02826">
    <property type="entry name" value="2-Hacid_dh_C"/>
    <property type="match status" value="1"/>
</dbReference>
<keyword evidence="8" id="KW-1185">Reference proteome</keyword>
<dbReference type="Gene3D" id="3.40.50.720">
    <property type="entry name" value="NAD(P)-binding Rossmann-like Domain"/>
    <property type="match status" value="2"/>
</dbReference>
<dbReference type="GO" id="GO:0016616">
    <property type="term" value="F:oxidoreductase activity, acting on the CH-OH group of donors, NAD or NADP as acceptor"/>
    <property type="evidence" value="ECO:0007669"/>
    <property type="project" value="InterPro"/>
</dbReference>
<evidence type="ECO:0000256" key="4">
    <source>
        <dbReference type="RuleBase" id="RU003719"/>
    </source>
</evidence>
<dbReference type="AlphaFoldDB" id="A0A917GX43"/>
<gene>
    <name evidence="7" type="ORF">GCM10010918_11840</name>
</gene>
<accession>A0A917GX43</accession>
<comment type="caution">
    <text evidence="7">The sequence shown here is derived from an EMBL/GenBank/DDBJ whole genome shotgun (WGS) entry which is preliminary data.</text>
</comment>
<dbReference type="Pfam" id="PF00389">
    <property type="entry name" value="2-Hacid_dh"/>
    <property type="match status" value="1"/>
</dbReference>
<evidence type="ECO:0000259" key="6">
    <source>
        <dbReference type="Pfam" id="PF02826"/>
    </source>
</evidence>
<proteinExistence type="inferred from homology"/>
<dbReference type="PANTHER" id="PTHR43761:SF1">
    <property type="entry name" value="D-ISOMER SPECIFIC 2-HYDROXYACID DEHYDROGENASE CATALYTIC DOMAIN-CONTAINING PROTEIN-RELATED"/>
    <property type="match status" value="1"/>
</dbReference>
<keyword evidence="2 4" id="KW-0560">Oxidoreductase</keyword>
<dbReference type="InterPro" id="IPR029753">
    <property type="entry name" value="D-isomer_DH_CS"/>
</dbReference>
<dbReference type="PROSITE" id="PS00671">
    <property type="entry name" value="D_2_HYDROXYACID_DH_3"/>
    <property type="match status" value="1"/>
</dbReference>
<organism evidence="7 8">
    <name type="scientific">Paenibacillus radicis</name>
    <name type="common">ex Gao et al. 2016</name>
    <dbReference type="NCBI Taxonomy" id="1737354"/>
    <lineage>
        <taxon>Bacteria</taxon>
        <taxon>Bacillati</taxon>
        <taxon>Bacillota</taxon>
        <taxon>Bacilli</taxon>
        <taxon>Bacillales</taxon>
        <taxon>Paenibacillaceae</taxon>
        <taxon>Paenibacillus</taxon>
    </lineage>
</organism>
<dbReference type="GO" id="GO:0051287">
    <property type="term" value="F:NAD binding"/>
    <property type="evidence" value="ECO:0007669"/>
    <property type="project" value="InterPro"/>
</dbReference>
<name>A0A917GX43_9BACL</name>
<evidence type="ECO:0000313" key="7">
    <source>
        <dbReference type="EMBL" id="GGG60270.1"/>
    </source>
</evidence>
<feature type="domain" description="D-isomer specific 2-hydroxyacid dehydrogenase catalytic" evidence="5">
    <location>
        <begin position="9"/>
        <end position="277"/>
    </location>
</feature>
<evidence type="ECO:0000313" key="8">
    <source>
        <dbReference type="Proteomes" id="UP000600247"/>
    </source>
</evidence>
<comment type="similarity">
    <text evidence="1 4">Belongs to the D-isomer specific 2-hydroxyacid dehydrogenase family.</text>
</comment>
<dbReference type="EMBL" id="BMHY01000002">
    <property type="protein sequence ID" value="GGG60270.1"/>
    <property type="molecule type" value="Genomic_DNA"/>
</dbReference>
<evidence type="ECO:0000256" key="2">
    <source>
        <dbReference type="ARBA" id="ARBA00023002"/>
    </source>
</evidence>
<dbReference type="PANTHER" id="PTHR43761">
    <property type="entry name" value="D-ISOMER SPECIFIC 2-HYDROXYACID DEHYDROGENASE FAMILY PROTEIN (AFU_ORTHOLOGUE AFUA_1G13630)"/>
    <property type="match status" value="1"/>
</dbReference>
<dbReference type="Proteomes" id="UP000600247">
    <property type="component" value="Unassembled WGS sequence"/>
</dbReference>
<dbReference type="InterPro" id="IPR050418">
    <property type="entry name" value="D-iso_2-hydroxyacid_DH_PdxB"/>
</dbReference>
<dbReference type="SUPFAM" id="SSF51735">
    <property type="entry name" value="NAD(P)-binding Rossmann-fold domains"/>
    <property type="match status" value="1"/>
</dbReference>
<reference evidence="7 8" key="1">
    <citation type="journal article" date="2014" name="Int. J. Syst. Evol. Microbiol.">
        <title>Complete genome sequence of Corynebacterium casei LMG S-19264T (=DSM 44701T), isolated from a smear-ripened cheese.</title>
        <authorList>
            <consortium name="US DOE Joint Genome Institute (JGI-PGF)"/>
            <person name="Walter F."/>
            <person name="Albersmeier A."/>
            <person name="Kalinowski J."/>
            <person name="Ruckert C."/>
        </authorList>
    </citation>
    <scope>NUCLEOTIDE SEQUENCE [LARGE SCALE GENOMIC DNA]</scope>
    <source>
        <strain evidence="7 8">CGMCC 1.15286</strain>
    </source>
</reference>
<evidence type="ECO:0000256" key="3">
    <source>
        <dbReference type="ARBA" id="ARBA00023027"/>
    </source>
</evidence>
<evidence type="ECO:0000256" key="1">
    <source>
        <dbReference type="ARBA" id="ARBA00005854"/>
    </source>
</evidence>
<dbReference type="SUPFAM" id="SSF52283">
    <property type="entry name" value="Formate/glycerate dehydrogenase catalytic domain-like"/>
    <property type="match status" value="1"/>
</dbReference>
<feature type="domain" description="D-isomer specific 2-hydroxyacid dehydrogenase NAD-binding" evidence="6">
    <location>
        <begin position="87"/>
        <end position="254"/>
    </location>
</feature>
<dbReference type="InterPro" id="IPR036291">
    <property type="entry name" value="NAD(P)-bd_dom_sf"/>
</dbReference>
<protein>
    <submittedName>
        <fullName evidence="7">Lactate dehydrogenase</fullName>
    </submittedName>
</protein>
<keyword evidence="3" id="KW-0520">NAD</keyword>
<evidence type="ECO:0000259" key="5">
    <source>
        <dbReference type="Pfam" id="PF00389"/>
    </source>
</evidence>
<dbReference type="InterPro" id="IPR006140">
    <property type="entry name" value="D-isomer_DH_NAD-bd"/>
</dbReference>
<dbReference type="InterPro" id="IPR006139">
    <property type="entry name" value="D-isomer_2_OHA_DH_cat_dom"/>
</dbReference>
<sequence>MARLSAGYNVELFSPHNPNEEQLSNCDAVLLHSRLSRDSLLKMSKCKYIGIRAHNTDYIDRKLAEELGISYKGIPQLSQTSVAEHTFALIFAVTKQLKFSHNNVIHGNWRSGLTPNYELASKKLGIIGNGQIGKQVGAIGRALGMEILVASKLGEEKEGELPLGQVIQQSDILTLHLSTKGNSVFFDKEKIARMKPNAILINTSRGSLLDYKFLEESLRAGKLFGAGLDVFPEEPLKETSLCDLTNVICTPHVAYYTEETIASMNETLITNLEEFHKAVEDKEN</sequence>